<comment type="similarity">
    <text evidence="1">Belongs to the TEC1 family.</text>
</comment>
<evidence type="ECO:0000256" key="3">
    <source>
        <dbReference type="SAM" id="MobiDB-lite"/>
    </source>
</evidence>
<gene>
    <name evidence="5" type="ORF">GALMADRAFT_136174</name>
</gene>
<evidence type="ECO:0000256" key="2">
    <source>
        <dbReference type="PROSITE-ProRule" id="PRU00505"/>
    </source>
</evidence>
<evidence type="ECO:0000313" key="6">
    <source>
        <dbReference type="Proteomes" id="UP000027222"/>
    </source>
</evidence>
<feature type="region of interest" description="Disordered" evidence="3">
    <location>
        <begin position="99"/>
        <end position="125"/>
    </location>
</feature>
<feature type="domain" description="TEA" evidence="4">
    <location>
        <begin position="29"/>
        <end position="105"/>
    </location>
</feature>
<name>A0A067TD39_GALM3</name>
<reference evidence="6" key="1">
    <citation type="journal article" date="2014" name="Proc. Natl. Acad. Sci. U.S.A.">
        <title>Extensive sampling of basidiomycete genomes demonstrates inadequacy of the white-rot/brown-rot paradigm for wood decay fungi.</title>
        <authorList>
            <person name="Riley R."/>
            <person name="Salamov A.A."/>
            <person name="Brown D.W."/>
            <person name="Nagy L.G."/>
            <person name="Floudas D."/>
            <person name="Held B.W."/>
            <person name="Levasseur A."/>
            <person name="Lombard V."/>
            <person name="Morin E."/>
            <person name="Otillar R."/>
            <person name="Lindquist E.A."/>
            <person name="Sun H."/>
            <person name="LaButti K.M."/>
            <person name="Schmutz J."/>
            <person name="Jabbour D."/>
            <person name="Luo H."/>
            <person name="Baker S.E."/>
            <person name="Pisabarro A.G."/>
            <person name="Walton J.D."/>
            <person name="Blanchette R.A."/>
            <person name="Henrissat B."/>
            <person name="Martin F."/>
            <person name="Cullen D."/>
            <person name="Hibbett D.S."/>
            <person name="Grigoriev I.V."/>
        </authorList>
    </citation>
    <scope>NUCLEOTIDE SEQUENCE [LARGE SCALE GENOMIC DNA]</scope>
    <source>
        <strain evidence="6">CBS 339.88</strain>
    </source>
</reference>
<dbReference type="Proteomes" id="UP000027222">
    <property type="component" value="Unassembled WGS sequence"/>
</dbReference>
<dbReference type="AlphaFoldDB" id="A0A067TD39"/>
<feature type="region of interest" description="Disordered" evidence="3">
    <location>
        <begin position="1"/>
        <end position="32"/>
    </location>
</feature>
<evidence type="ECO:0000259" key="4">
    <source>
        <dbReference type="PROSITE" id="PS51088"/>
    </source>
</evidence>
<keyword evidence="6" id="KW-1185">Reference proteome</keyword>
<feature type="compositionally biased region" description="Basic and acidic residues" evidence="3">
    <location>
        <begin position="13"/>
        <end position="23"/>
    </location>
</feature>
<proteinExistence type="inferred from homology"/>
<organism evidence="5 6">
    <name type="scientific">Galerina marginata (strain CBS 339.88)</name>
    <dbReference type="NCBI Taxonomy" id="685588"/>
    <lineage>
        <taxon>Eukaryota</taxon>
        <taxon>Fungi</taxon>
        <taxon>Dikarya</taxon>
        <taxon>Basidiomycota</taxon>
        <taxon>Agaricomycotina</taxon>
        <taxon>Agaricomycetes</taxon>
        <taxon>Agaricomycetidae</taxon>
        <taxon>Agaricales</taxon>
        <taxon>Agaricineae</taxon>
        <taxon>Strophariaceae</taxon>
        <taxon>Galerina</taxon>
    </lineage>
</organism>
<accession>A0A067TD39</accession>
<dbReference type="HOGENOM" id="CLU_1069770_0_0_1"/>
<dbReference type="InterPro" id="IPR000818">
    <property type="entry name" value="TEA/ATTS_dom"/>
</dbReference>
<protein>
    <recommendedName>
        <fullName evidence="4">TEA domain-containing protein</fullName>
    </recommendedName>
</protein>
<dbReference type="EMBL" id="KL142371">
    <property type="protein sequence ID" value="KDR81125.1"/>
    <property type="molecule type" value="Genomic_DNA"/>
</dbReference>
<evidence type="ECO:0000256" key="1">
    <source>
        <dbReference type="ARBA" id="ARBA00008421"/>
    </source>
</evidence>
<dbReference type="GO" id="GO:0003700">
    <property type="term" value="F:DNA-binding transcription factor activity"/>
    <property type="evidence" value="ECO:0007669"/>
    <property type="project" value="InterPro"/>
</dbReference>
<evidence type="ECO:0000313" key="5">
    <source>
        <dbReference type="EMBL" id="KDR81125.1"/>
    </source>
</evidence>
<feature type="DNA-binding region" description="TEA" evidence="2">
    <location>
        <begin position="29"/>
        <end position="105"/>
    </location>
</feature>
<sequence length="260" mass="28678">MNNLSDMKVTHKLAKDVKQDPSGRRGRGLQNGESIWPEDVELALLDGFHIFGNSDTVTDGKKRNTFLTRRNILIIDYIHEKTGKKRSVTQVSRRIQEMKRSGQIGKVQRRPAGKDDDCIAGQSGSSRLQASDGVIEWECDPVSVHASVSPSEENLIHGLLDDISSEASLQPNAGPSTTLLDQTMEPPPKENSVHAIPEDNFSSLLLVLPPGPALYNAMLTQPRPPIFAVFRFLFDGQSAVYKLPFPCEITEFTSPFSHGS</sequence>
<dbReference type="Pfam" id="PF01285">
    <property type="entry name" value="TEA"/>
    <property type="match status" value="1"/>
</dbReference>
<dbReference type="Gene3D" id="6.10.20.40">
    <property type="entry name" value="TEA/ATTS domain"/>
    <property type="match status" value="1"/>
</dbReference>
<dbReference type="PROSITE" id="PS51088">
    <property type="entry name" value="TEA_2"/>
    <property type="match status" value="1"/>
</dbReference>
<dbReference type="OrthoDB" id="10006572at2759"/>
<dbReference type="InterPro" id="IPR038096">
    <property type="entry name" value="TEA/ATTS_sf"/>
</dbReference>